<organism evidence="2 3">
    <name type="scientific">Necator americanus</name>
    <name type="common">Human hookworm</name>
    <dbReference type="NCBI Taxonomy" id="51031"/>
    <lineage>
        <taxon>Eukaryota</taxon>
        <taxon>Metazoa</taxon>
        <taxon>Ecdysozoa</taxon>
        <taxon>Nematoda</taxon>
        <taxon>Chromadorea</taxon>
        <taxon>Rhabditida</taxon>
        <taxon>Rhabditina</taxon>
        <taxon>Rhabditomorpha</taxon>
        <taxon>Strongyloidea</taxon>
        <taxon>Ancylostomatidae</taxon>
        <taxon>Bunostominae</taxon>
        <taxon>Necator</taxon>
    </lineage>
</organism>
<feature type="transmembrane region" description="Helical" evidence="1">
    <location>
        <begin position="6"/>
        <end position="27"/>
    </location>
</feature>
<feature type="transmembrane region" description="Helical" evidence="1">
    <location>
        <begin position="178"/>
        <end position="199"/>
    </location>
</feature>
<feature type="transmembrane region" description="Helical" evidence="1">
    <location>
        <begin position="122"/>
        <end position="145"/>
    </location>
</feature>
<feature type="transmembrane region" description="Helical" evidence="1">
    <location>
        <begin position="257"/>
        <end position="277"/>
    </location>
</feature>
<evidence type="ECO:0000313" key="2">
    <source>
        <dbReference type="EMBL" id="KAK6747633.1"/>
    </source>
</evidence>
<keyword evidence="3" id="KW-1185">Reference proteome</keyword>
<comment type="caution">
    <text evidence="2">The sequence shown here is derived from an EMBL/GenBank/DDBJ whole genome shotgun (WGS) entry which is preliminary data.</text>
</comment>
<feature type="transmembrane region" description="Helical" evidence="1">
    <location>
        <begin position="39"/>
        <end position="65"/>
    </location>
</feature>
<feature type="transmembrane region" description="Helical" evidence="1">
    <location>
        <begin position="220"/>
        <end position="242"/>
    </location>
</feature>
<feature type="transmembrane region" description="Helical" evidence="1">
    <location>
        <begin position="92"/>
        <end position="115"/>
    </location>
</feature>
<sequence>MPEDLLYELLPLLGFAMCASSALILVVMRKCNGAFRFTLWFAVSDLLAGLATVYAGFFGVVLTIYGKTGEMQKPSKCLQRAFHVSAWLFFDVYHLLLLLMFCFDRLVFMVIPVVYARVSRTYLNWILVILLAVPSCALIAPAFALSIESLRNDSMVISSFCRINSVTGEEYYENHVMALQYLPIIGMGCITFSLIIFGIRRLKQSWSYNWSEESEHSKQLYVACFLRCFLMGISVHIPLLIIYEGPGIGQLDDAKDFVIRIPCYTIVAVLQPLWYILAMPEFSNNISLLFNQYGQSNERKWQSADDPPHNMEHMDPHGDANPFGSWYSSAGNVTGEAGIPVGNERSISFYYENNN</sequence>
<dbReference type="Gene3D" id="1.20.1070.10">
    <property type="entry name" value="Rhodopsin 7-helix transmembrane proteins"/>
    <property type="match status" value="1"/>
</dbReference>
<dbReference type="SUPFAM" id="SSF81321">
    <property type="entry name" value="Family A G protein-coupled receptor-like"/>
    <property type="match status" value="1"/>
</dbReference>
<reference evidence="2 3" key="1">
    <citation type="submission" date="2023-08" db="EMBL/GenBank/DDBJ databases">
        <title>A Necator americanus chromosomal reference genome.</title>
        <authorList>
            <person name="Ilik V."/>
            <person name="Petrzelkova K.J."/>
            <person name="Pardy F."/>
            <person name="Fuh T."/>
            <person name="Niatou-Singa F.S."/>
            <person name="Gouil Q."/>
            <person name="Baker L."/>
            <person name="Ritchie M.E."/>
            <person name="Jex A.R."/>
            <person name="Gazzola D."/>
            <person name="Li H."/>
            <person name="Toshio Fujiwara R."/>
            <person name="Zhan B."/>
            <person name="Aroian R.V."/>
            <person name="Pafco B."/>
            <person name="Schwarz E.M."/>
        </authorList>
    </citation>
    <scope>NUCLEOTIDE SEQUENCE [LARGE SCALE GENOMIC DNA]</scope>
    <source>
        <strain evidence="2 3">Aroian</strain>
        <tissue evidence="2">Whole animal</tissue>
    </source>
</reference>
<keyword evidence="1" id="KW-1133">Transmembrane helix</keyword>
<keyword evidence="1" id="KW-0472">Membrane</keyword>
<evidence type="ECO:0000313" key="3">
    <source>
        <dbReference type="Proteomes" id="UP001303046"/>
    </source>
</evidence>
<protein>
    <recommendedName>
        <fullName evidence="4">G-protein coupled receptors family 1 profile domain-containing protein</fullName>
    </recommendedName>
</protein>
<dbReference type="EMBL" id="JAVFWL010000004">
    <property type="protein sequence ID" value="KAK6747633.1"/>
    <property type="molecule type" value="Genomic_DNA"/>
</dbReference>
<accession>A0ABR1DBR2</accession>
<dbReference type="Proteomes" id="UP001303046">
    <property type="component" value="Unassembled WGS sequence"/>
</dbReference>
<name>A0ABR1DBR2_NECAM</name>
<evidence type="ECO:0008006" key="4">
    <source>
        <dbReference type="Google" id="ProtNLM"/>
    </source>
</evidence>
<gene>
    <name evidence="2" type="primary">Necator_chrIV.g13977</name>
    <name evidence="2" type="ORF">RB195_000684</name>
</gene>
<evidence type="ECO:0000256" key="1">
    <source>
        <dbReference type="SAM" id="Phobius"/>
    </source>
</evidence>
<keyword evidence="1" id="KW-0812">Transmembrane</keyword>
<proteinExistence type="predicted"/>